<organism evidence="2 3">
    <name type="scientific">Melipona bicolor</name>
    <dbReference type="NCBI Taxonomy" id="60889"/>
    <lineage>
        <taxon>Eukaryota</taxon>
        <taxon>Metazoa</taxon>
        <taxon>Ecdysozoa</taxon>
        <taxon>Arthropoda</taxon>
        <taxon>Hexapoda</taxon>
        <taxon>Insecta</taxon>
        <taxon>Pterygota</taxon>
        <taxon>Neoptera</taxon>
        <taxon>Endopterygota</taxon>
        <taxon>Hymenoptera</taxon>
        <taxon>Apocrita</taxon>
        <taxon>Aculeata</taxon>
        <taxon>Apoidea</taxon>
        <taxon>Anthophila</taxon>
        <taxon>Apidae</taxon>
        <taxon>Melipona</taxon>
    </lineage>
</organism>
<proteinExistence type="predicted"/>
<sequence>MQQSSLTTLCNVPMILTCHRRHSEKRNARNLINNLETTPLVMERRGVVSTTVNSSNDWQYILQRARSRNPFESRQNSRDGFHGEAIADNDGVETPSQIILCQLRATTACLCTGGGINYPEPPYNVIYGSSTRVRPRGSVINPARLITQVYTGLPIHFTP</sequence>
<evidence type="ECO:0000256" key="1">
    <source>
        <dbReference type="SAM" id="MobiDB-lite"/>
    </source>
</evidence>
<evidence type="ECO:0000313" key="2">
    <source>
        <dbReference type="EMBL" id="KAK1118778.1"/>
    </source>
</evidence>
<dbReference type="AlphaFoldDB" id="A0AA40KFU3"/>
<reference evidence="2" key="1">
    <citation type="submission" date="2021-10" db="EMBL/GenBank/DDBJ databases">
        <title>Melipona bicolor Genome sequencing and assembly.</title>
        <authorList>
            <person name="Araujo N.S."/>
            <person name="Arias M.C."/>
        </authorList>
    </citation>
    <scope>NUCLEOTIDE SEQUENCE</scope>
    <source>
        <strain evidence="2">USP_2M_L1-L4_2017</strain>
        <tissue evidence="2">Whole body</tissue>
    </source>
</reference>
<feature type="compositionally biased region" description="Basic and acidic residues" evidence="1">
    <location>
        <begin position="69"/>
        <end position="82"/>
    </location>
</feature>
<comment type="caution">
    <text evidence="2">The sequence shown here is derived from an EMBL/GenBank/DDBJ whole genome shotgun (WGS) entry which is preliminary data.</text>
</comment>
<dbReference type="Proteomes" id="UP001177670">
    <property type="component" value="Unassembled WGS sequence"/>
</dbReference>
<feature type="region of interest" description="Disordered" evidence="1">
    <location>
        <begin position="69"/>
        <end position="89"/>
    </location>
</feature>
<evidence type="ECO:0000313" key="3">
    <source>
        <dbReference type="Proteomes" id="UP001177670"/>
    </source>
</evidence>
<dbReference type="EMBL" id="JAHYIQ010000041">
    <property type="protein sequence ID" value="KAK1118778.1"/>
    <property type="molecule type" value="Genomic_DNA"/>
</dbReference>
<gene>
    <name evidence="2" type="ORF">K0M31_014778</name>
</gene>
<protein>
    <submittedName>
        <fullName evidence="2">Uncharacterized protein</fullName>
    </submittedName>
</protein>
<accession>A0AA40KFU3</accession>
<keyword evidence="3" id="KW-1185">Reference proteome</keyword>
<name>A0AA40KFU3_9HYME</name>